<dbReference type="RefSeq" id="WP_317835639.1">
    <property type="nucleotide sequence ID" value="NZ_CP136920.1"/>
</dbReference>
<dbReference type="KEGG" id="puo:RZN69_08345"/>
<name>A0AAQ3LC81_9BACT</name>
<protein>
    <submittedName>
        <fullName evidence="1">Uncharacterized protein</fullName>
    </submittedName>
</protein>
<reference evidence="1 2" key="1">
    <citation type="submission" date="2023-10" db="EMBL/GenBank/DDBJ databases">
        <title>Rubellicoccus peritrichatus gen. nov., sp. nov., isolated from an algae of coral reef tank.</title>
        <authorList>
            <person name="Luo J."/>
        </authorList>
    </citation>
    <scope>NUCLEOTIDE SEQUENCE [LARGE SCALE GENOMIC DNA]</scope>
    <source>
        <strain evidence="1 2">CR14</strain>
    </source>
</reference>
<sequence>MKQRKSNRPHQGFLHVRRRKMRMRRSETGFLRVVSTAVPSETNQSDDWSSGYPYFGEAAEALDALDLWNRTSMQALLYKGSRRYLGDHIYYRLRQARWTAGRLLAATFDVLDLENRILHRFRYRALKPPSKFA</sequence>
<organism evidence="1 2">
    <name type="scientific">Rubellicoccus peritrichatus</name>
    <dbReference type="NCBI Taxonomy" id="3080537"/>
    <lineage>
        <taxon>Bacteria</taxon>
        <taxon>Pseudomonadati</taxon>
        <taxon>Verrucomicrobiota</taxon>
        <taxon>Opitutia</taxon>
        <taxon>Puniceicoccales</taxon>
        <taxon>Cerasicoccaceae</taxon>
        <taxon>Rubellicoccus</taxon>
    </lineage>
</organism>
<proteinExistence type="predicted"/>
<gene>
    <name evidence="1" type="ORF">RZN69_08345</name>
</gene>
<keyword evidence="2" id="KW-1185">Reference proteome</keyword>
<dbReference type="Proteomes" id="UP001304300">
    <property type="component" value="Chromosome"/>
</dbReference>
<dbReference type="AlphaFoldDB" id="A0AAQ3LC81"/>
<dbReference type="EMBL" id="CP136920">
    <property type="protein sequence ID" value="WOO43101.1"/>
    <property type="molecule type" value="Genomic_DNA"/>
</dbReference>
<evidence type="ECO:0000313" key="2">
    <source>
        <dbReference type="Proteomes" id="UP001304300"/>
    </source>
</evidence>
<accession>A0AAQ3LC81</accession>
<evidence type="ECO:0000313" key="1">
    <source>
        <dbReference type="EMBL" id="WOO43101.1"/>
    </source>
</evidence>